<reference evidence="3" key="2">
    <citation type="submission" date="2025-09" db="UniProtKB">
        <authorList>
            <consortium name="Ensembl"/>
        </authorList>
    </citation>
    <scope>IDENTIFICATION</scope>
</reference>
<organism evidence="3 4">
    <name type="scientific">Hippocampus comes</name>
    <name type="common">Tiger tail seahorse</name>
    <dbReference type="NCBI Taxonomy" id="109280"/>
    <lineage>
        <taxon>Eukaryota</taxon>
        <taxon>Metazoa</taxon>
        <taxon>Chordata</taxon>
        <taxon>Craniata</taxon>
        <taxon>Vertebrata</taxon>
        <taxon>Euteleostomi</taxon>
        <taxon>Actinopterygii</taxon>
        <taxon>Neopterygii</taxon>
        <taxon>Teleostei</taxon>
        <taxon>Neoteleostei</taxon>
        <taxon>Acanthomorphata</taxon>
        <taxon>Syngnathiaria</taxon>
        <taxon>Syngnathiformes</taxon>
        <taxon>Syngnathoidei</taxon>
        <taxon>Syngnathidae</taxon>
        <taxon>Hippocampus</taxon>
    </lineage>
</organism>
<dbReference type="InterPro" id="IPR029071">
    <property type="entry name" value="Ubiquitin-like_domsf"/>
</dbReference>
<dbReference type="Ensembl" id="ENSHCOT00000016872.1">
    <property type="protein sequence ID" value="ENSHCOP00000010448.1"/>
    <property type="gene ID" value="ENSHCOG00000013070.1"/>
</dbReference>
<proteinExistence type="predicted"/>
<sequence>MDFTRPKSKRVASRDMGAFRGSPGSGRPTRDLRARCQPVTHHSNLNVPDFPDLNKHKVLPPIGKTRSGNVSRPSPEGGGSRGSGRESERIDTLLLAIRAPCGSRFERRFDPAEPLRTVRDCAESRFGIGYGEVSIATMDVPRRSFTDLDLTLVQCGIHDRSMLLTCGCGCSGHDDLELRS</sequence>
<accession>A0A3Q2XZ83</accession>
<dbReference type="Proteomes" id="UP000264820">
    <property type="component" value="Unplaced"/>
</dbReference>
<dbReference type="InterPro" id="IPR001012">
    <property type="entry name" value="UBX_dom"/>
</dbReference>
<evidence type="ECO:0000259" key="2">
    <source>
        <dbReference type="PROSITE" id="PS50033"/>
    </source>
</evidence>
<feature type="compositionally biased region" description="Basic residues" evidence="1">
    <location>
        <begin position="1"/>
        <end position="11"/>
    </location>
</feature>
<dbReference type="PROSITE" id="PS50033">
    <property type="entry name" value="UBX"/>
    <property type="match status" value="1"/>
</dbReference>
<dbReference type="STRING" id="109280.ENSHCOP00000010448"/>
<dbReference type="SUPFAM" id="SSF54236">
    <property type="entry name" value="Ubiquitin-like"/>
    <property type="match status" value="1"/>
</dbReference>
<protein>
    <recommendedName>
        <fullName evidence="2">UBX domain-containing protein</fullName>
    </recommendedName>
</protein>
<dbReference type="Gene3D" id="3.10.20.90">
    <property type="entry name" value="Phosphatidylinositol 3-kinase Catalytic Subunit, Chain A, domain 1"/>
    <property type="match status" value="1"/>
</dbReference>
<feature type="region of interest" description="Disordered" evidence="1">
    <location>
        <begin position="1"/>
        <end position="87"/>
    </location>
</feature>
<reference evidence="3" key="1">
    <citation type="submission" date="2025-08" db="UniProtKB">
        <authorList>
            <consortium name="Ensembl"/>
        </authorList>
    </citation>
    <scope>IDENTIFICATION</scope>
</reference>
<dbReference type="Pfam" id="PF00789">
    <property type="entry name" value="UBX"/>
    <property type="match status" value="1"/>
</dbReference>
<dbReference type="AlphaFoldDB" id="A0A3Q2XZ83"/>
<feature type="domain" description="UBX" evidence="2">
    <location>
        <begin position="88"/>
        <end position="165"/>
    </location>
</feature>
<evidence type="ECO:0000313" key="4">
    <source>
        <dbReference type="Proteomes" id="UP000264820"/>
    </source>
</evidence>
<keyword evidence="4" id="KW-1185">Reference proteome</keyword>
<evidence type="ECO:0000313" key="3">
    <source>
        <dbReference type="Ensembl" id="ENSHCOP00000010448.1"/>
    </source>
</evidence>
<dbReference type="SMART" id="SM00166">
    <property type="entry name" value="UBX"/>
    <property type="match status" value="1"/>
</dbReference>
<evidence type="ECO:0000256" key="1">
    <source>
        <dbReference type="SAM" id="MobiDB-lite"/>
    </source>
</evidence>
<name>A0A3Q2XZ83_HIPCM</name>